<gene>
    <name evidence="1" type="ORF">M422DRAFT_270463</name>
</gene>
<accession>A0A0C9TFR7</accession>
<proteinExistence type="predicted"/>
<dbReference type="Proteomes" id="UP000054279">
    <property type="component" value="Unassembled WGS sequence"/>
</dbReference>
<evidence type="ECO:0000313" key="1">
    <source>
        <dbReference type="EMBL" id="KIJ28233.1"/>
    </source>
</evidence>
<protein>
    <submittedName>
        <fullName evidence="1">Unplaced genomic scaffold SPHSTscaffold_236, whole genome shotgun sequence</fullName>
    </submittedName>
</protein>
<evidence type="ECO:0000313" key="2">
    <source>
        <dbReference type="Proteomes" id="UP000054279"/>
    </source>
</evidence>
<dbReference type="OrthoDB" id="3237250at2759"/>
<organism evidence="1 2">
    <name type="scientific">Sphaerobolus stellatus (strain SS14)</name>
    <dbReference type="NCBI Taxonomy" id="990650"/>
    <lineage>
        <taxon>Eukaryota</taxon>
        <taxon>Fungi</taxon>
        <taxon>Dikarya</taxon>
        <taxon>Basidiomycota</taxon>
        <taxon>Agaricomycotina</taxon>
        <taxon>Agaricomycetes</taxon>
        <taxon>Phallomycetidae</taxon>
        <taxon>Geastrales</taxon>
        <taxon>Sphaerobolaceae</taxon>
        <taxon>Sphaerobolus</taxon>
    </lineage>
</organism>
<dbReference type="AlphaFoldDB" id="A0A0C9TFR7"/>
<reference evidence="1 2" key="1">
    <citation type="submission" date="2014-06" db="EMBL/GenBank/DDBJ databases">
        <title>Evolutionary Origins and Diversification of the Mycorrhizal Mutualists.</title>
        <authorList>
            <consortium name="DOE Joint Genome Institute"/>
            <consortium name="Mycorrhizal Genomics Consortium"/>
            <person name="Kohler A."/>
            <person name="Kuo A."/>
            <person name="Nagy L.G."/>
            <person name="Floudas D."/>
            <person name="Copeland A."/>
            <person name="Barry K.W."/>
            <person name="Cichocki N."/>
            <person name="Veneault-Fourrey C."/>
            <person name="LaButti K."/>
            <person name="Lindquist E.A."/>
            <person name="Lipzen A."/>
            <person name="Lundell T."/>
            <person name="Morin E."/>
            <person name="Murat C."/>
            <person name="Riley R."/>
            <person name="Ohm R."/>
            <person name="Sun H."/>
            <person name="Tunlid A."/>
            <person name="Henrissat B."/>
            <person name="Grigoriev I.V."/>
            <person name="Hibbett D.S."/>
            <person name="Martin F."/>
        </authorList>
    </citation>
    <scope>NUCLEOTIDE SEQUENCE [LARGE SCALE GENOMIC DNA]</scope>
    <source>
        <strain evidence="1 2">SS14</strain>
    </source>
</reference>
<name>A0A0C9TFR7_SPHS4</name>
<sequence length="394" mass="45916">MSPLAHPRHSAIPSWVSRQLGFETWEDFFVREDQRHNQFKRCEDEEATQRRMARERKAATISNSALIASFGMKVYAWLKLPSGLRVRTLLNGGDLHWRWGMYTSRQRKYNSYDSEWDVCSEFGDECQTGRPRSYEDPTHWEDEAITYEPLSDNEEPSDTEKDYELALGTLDFPLETYRSYIRDQKLDVLDICDTRYGLRKYPLSDTPLSLDHTKLPIGSILYILTERDNCVPPEWEEYIQAFVMHIMENCDVPPAISSLNVDSVKEVLLNNGWDPLRFIQAVQMVSGTLYLLIGVENGEQSTRGVIATTDSIQAFRWSRFPRATQRQVLKWLISEGARVMFLKEISEIPPVVTLNSYPDLAWRKLEYIPNRSDYIAYCYQRNNSSPRRVVHLPC</sequence>
<keyword evidence="2" id="KW-1185">Reference proteome</keyword>
<dbReference type="HOGENOM" id="CLU_700513_0_0_1"/>
<dbReference type="EMBL" id="KN837311">
    <property type="protein sequence ID" value="KIJ28233.1"/>
    <property type="molecule type" value="Genomic_DNA"/>
</dbReference>